<reference evidence="1 2" key="1">
    <citation type="submission" date="2012-11" db="EMBL/GenBank/DDBJ databases">
        <authorList>
            <person name="Linke B."/>
        </authorList>
    </citation>
    <scope>NUCLEOTIDE SEQUENCE [LARGE SCALE GENOMIC DNA]</scope>
    <source>
        <strain evidence="2">CFBP 1232</strain>
    </source>
</reference>
<sequence length="229" mass="26735">MRFISSKELPHDIYGKILIKSTMVTRYRNMASALERTLFHCNKIRIESEAHLNETRENFEKEGFSLGLQLFFSQLITMLDDYEQQQSARMKLFEESVMDAVRNSFDDTVIVERIIYHIKKNCCQQNIKTIILPRTVQLPENIEMPHYQYTDDQHITVQSDKESIRFQNAPLCRQWLVHAKNKTINVNQDISKLIPDVFIAIGLKLIKLGEKNKEVLLSATSSEIKNDIT</sequence>
<proteinExistence type="predicted"/>
<gene>
    <name evidence="1" type="ORF">BN437_1616</name>
</gene>
<protein>
    <submittedName>
        <fullName evidence="1">Uncharacterized protein</fullName>
    </submittedName>
</protein>
<comment type="caution">
    <text evidence="1">The sequence shown here is derived from an EMBL/GenBank/DDBJ whole genome shotgun (WGS) entry which is preliminary data.</text>
</comment>
<evidence type="ECO:0000313" key="2">
    <source>
        <dbReference type="Proteomes" id="UP000013111"/>
    </source>
</evidence>
<accession>A0A831A0U9</accession>
<dbReference type="EMBL" id="CAPB01000012">
    <property type="protein sequence ID" value="CCO93551.1"/>
    <property type="molecule type" value="Genomic_DNA"/>
</dbReference>
<dbReference type="RefSeq" id="WP_004157268.1">
    <property type="nucleotide sequence ID" value="NZ_BAYW01000002.1"/>
</dbReference>
<evidence type="ECO:0000313" key="1">
    <source>
        <dbReference type="EMBL" id="CCO93551.1"/>
    </source>
</evidence>
<organism evidence="1 2">
    <name type="scientific">Erwinia amylovora NBRC 12687 = CFBP 1232</name>
    <dbReference type="NCBI Taxonomy" id="1219359"/>
    <lineage>
        <taxon>Bacteria</taxon>
        <taxon>Pseudomonadati</taxon>
        <taxon>Pseudomonadota</taxon>
        <taxon>Gammaproteobacteria</taxon>
        <taxon>Enterobacterales</taxon>
        <taxon>Erwiniaceae</taxon>
        <taxon>Erwinia</taxon>
    </lineage>
</organism>
<name>A0A831A0U9_ERWAM</name>
<dbReference type="Proteomes" id="UP000013111">
    <property type="component" value="Unassembled WGS sequence"/>
</dbReference>
<dbReference type="AlphaFoldDB" id="A0A831A0U9"/>
<reference evidence="1 2" key="2">
    <citation type="submission" date="2013-04" db="EMBL/GenBank/DDBJ databases">
        <title>Comparative genomics of 12 strains of Erwinia amylovora identifies a pan-genome with a large conserved core and provides insights into host specificity.</title>
        <authorList>
            <person name="Mann R.A."/>
            <person name="Smits T.H.M."/>
            <person name="Buehlmann A."/>
            <person name="Blom J."/>
            <person name="Goesmann A."/>
            <person name="Frey J.E."/>
            <person name="Plummer K.M."/>
            <person name="Beer S.V."/>
            <person name="Luck J."/>
            <person name="Duffy B."/>
            <person name="Rodoni B."/>
        </authorList>
    </citation>
    <scope>NUCLEOTIDE SEQUENCE [LARGE SCALE GENOMIC DNA]</scope>
    <source>
        <strain evidence="2">CFBP 1232</strain>
    </source>
</reference>